<sequence length="103" mass="11636">MWGIEENLNKASGSVGTVIVDKFNRVLQRNPGWKVMASIADIIEGQTTSLSKVNLSPAEIACLKFCPMTLCEVKRSFSQYKNILSVNRTKFTHKNLEKYLKIN</sequence>
<dbReference type="AlphaFoldDB" id="A0A7R9JLD2"/>
<protein>
    <submittedName>
        <fullName evidence="1">(California timema) hypothetical protein</fullName>
    </submittedName>
</protein>
<proteinExistence type="predicted"/>
<gene>
    <name evidence="1" type="ORF">TCMB3V08_LOCUS13927</name>
</gene>
<accession>A0A7R9JLD2</accession>
<dbReference type="EMBL" id="OE216766">
    <property type="protein sequence ID" value="CAD7581394.1"/>
    <property type="molecule type" value="Genomic_DNA"/>
</dbReference>
<organism evidence="1">
    <name type="scientific">Timema californicum</name>
    <name type="common">California timema</name>
    <name type="synonym">Walking stick</name>
    <dbReference type="NCBI Taxonomy" id="61474"/>
    <lineage>
        <taxon>Eukaryota</taxon>
        <taxon>Metazoa</taxon>
        <taxon>Ecdysozoa</taxon>
        <taxon>Arthropoda</taxon>
        <taxon>Hexapoda</taxon>
        <taxon>Insecta</taxon>
        <taxon>Pterygota</taxon>
        <taxon>Neoptera</taxon>
        <taxon>Polyneoptera</taxon>
        <taxon>Phasmatodea</taxon>
        <taxon>Timematodea</taxon>
        <taxon>Timematoidea</taxon>
        <taxon>Timematidae</taxon>
        <taxon>Timema</taxon>
    </lineage>
</organism>
<reference evidence="1" key="1">
    <citation type="submission" date="2020-11" db="EMBL/GenBank/DDBJ databases">
        <authorList>
            <person name="Tran Van P."/>
        </authorList>
    </citation>
    <scope>NUCLEOTIDE SEQUENCE</scope>
</reference>
<name>A0A7R9JLD2_TIMCA</name>
<evidence type="ECO:0000313" key="1">
    <source>
        <dbReference type="EMBL" id="CAD7581394.1"/>
    </source>
</evidence>